<feature type="disulfide bond" evidence="11">
    <location>
        <begin position="668"/>
        <end position="678"/>
    </location>
</feature>
<feature type="compositionally biased region" description="Low complexity" evidence="12">
    <location>
        <begin position="1068"/>
        <end position="1089"/>
    </location>
</feature>
<keyword evidence="5 11" id="KW-1015">Disulfide bond</keyword>
<keyword evidence="16" id="KW-1185">Reference proteome</keyword>
<keyword evidence="6" id="KW-0675">Receptor</keyword>
<evidence type="ECO:0000259" key="14">
    <source>
        <dbReference type="PROSITE" id="PS50287"/>
    </source>
</evidence>
<dbReference type="FunFam" id="3.10.250.10:FF:000006">
    <property type="entry name" value="neurotrypsin isoform X2"/>
    <property type="match status" value="8"/>
</dbReference>
<evidence type="ECO:0000256" key="2">
    <source>
        <dbReference type="ARBA" id="ARBA00022525"/>
    </source>
</evidence>
<dbReference type="Proteomes" id="UP001221898">
    <property type="component" value="Unassembled WGS sequence"/>
</dbReference>
<dbReference type="SMART" id="SM00202">
    <property type="entry name" value="SR"/>
    <property type="match status" value="9"/>
</dbReference>
<feature type="disulfide bond" evidence="11">
    <location>
        <begin position="637"/>
        <end position="698"/>
    </location>
</feature>
<dbReference type="GO" id="GO:0004252">
    <property type="term" value="F:serine-type endopeptidase activity"/>
    <property type="evidence" value="ECO:0007669"/>
    <property type="project" value="TreeGrafter"/>
</dbReference>
<feature type="disulfide bond" evidence="11">
    <location>
        <begin position="400"/>
        <end position="464"/>
    </location>
</feature>
<dbReference type="GO" id="GO:0005615">
    <property type="term" value="C:extracellular space"/>
    <property type="evidence" value="ECO:0007669"/>
    <property type="project" value="TreeGrafter"/>
</dbReference>
<dbReference type="FunFam" id="3.10.250.10:FF:000007">
    <property type="entry name" value="Soluble scavenger receptor cysteine-rich domain-containing protein SSC5D"/>
    <property type="match status" value="1"/>
</dbReference>
<dbReference type="PRINTS" id="PR00258">
    <property type="entry name" value="SPERACTRCPTR"/>
</dbReference>
<feature type="signal peptide" evidence="13">
    <location>
        <begin position="1"/>
        <end position="19"/>
    </location>
</feature>
<dbReference type="Pfam" id="PF00530">
    <property type="entry name" value="SRCR"/>
    <property type="match status" value="9"/>
</dbReference>
<keyword evidence="2" id="KW-0964">Secreted</keyword>
<feature type="disulfide bond" evidence="11">
    <location>
        <begin position="757"/>
        <end position="821"/>
    </location>
</feature>
<feature type="disulfide bond" evidence="11">
    <location>
        <begin position="208"/>
        <end position="218"/>
    </location>
</feature>
<evidence type="ECO:0000256" key="3">
    <source>
        <dbReference type="ARBA" id="ARBA00022729"/>
    </source>
</evidence>
<feature type="domain" description="SRCR" evidence="14">
    <location>
        <begin position="257"/>
        <end position="357"/>
    </location>
</feature>
<feature type="region of interest" description="Disordered" evidence="12">
    <location>
        <begin position="1068"/>
        <end position="1092"/>
    </location>
</feature>
<sequence length="1117" mass="116392">MCNCVWLLLTGICVQLTASLVLPNRNSPHVRLVGGASNCSGRVEVFQLGQWGTVCDDGWGLREAGVVCRELGCGAAVSAPGRAWFGMGVGAILLDNVWCTGAEHSLLDCTSLPVGENNCAHQEDAGVVCAASVHSGSKLRLASGPSNCSGRVEVFHAGQWGTVCDDSWDLTDAKVVCRELGCGEALGALGGAWFGQGSGPIALDDVECAGQESVLRECQMREPGQHNCWHSEDAGVVCAGSSASSQPDASNNDFFTLRLADGPDRCSGRVELYYSGRWGTVCDDGWGLSDAHVVCRQLDCGVAVDAFGWAFFGEGSGPIALDDLACSGSEESLQQCSHNGLGNHNCGHYEDAGVTCSDSSAITQPAASYNDSFTLRLVDGPDRCSGRVELYYSGQWGTVCDDWWGLSDAHVVCRQLDCGMATDAFESAHFGEGSGPIALDDLACSGSEDSLQQCSHSGLGNHNCGHHEDAGVTCSDDSFTLRLVDGPDRCSGRVELYYSGQWGTVCDDWWGLSDAHVVCRQLDCGMATDAFESAHFGEGSGPIALDDLTCSGSEESLQQCSHSGLGNHNCGHHEDAGVTCSGSSASTQPAASYNDSFTLRLVDGPDRCSGRVELYYSGQWGTVCDDGWGLSDAHVVCRQLDCGMATDAFVSAHFGEGSGPIALDDLACSGSEDSLQQCSHSGLGNHNCGHHEDAGVTCSGSSASTQPTATASSYISSAITQPAASYNDSFTLRLVDGPDRCSGRVELYYSGQWGTVCDDGWGLSDAHVVCRQLDCGMATDAFESAHFGEGSGPIALDDLACSGSEESLQQCSHSGLGNHNCGHHEDAGVTCSGSSASTQPAASYNDSFTLRLVDGPDRCSGRVELYYSGQWGTVCDDGWGLSDAHVVCRQLDCGMATDAFVSAHFGEGSGPIALDDLACSGSEESLQQCSHSGLGNHNCGHSEDAGVTCSDSSASTQPAASYNDSFTLRLVDGPDRCSGRVELYYSGQWGTVCDDGWGLSDAHVVCRQLDCGMATDAFVSAHFGEGSGPIALDDLACSGSEDSLQQCSHSGLGNHNCGHSEDAGVTCSGSSASTQPTATASSYNSSASTQPAASYNDSFTLRLVDGPDRCSGRVGSE</sequence>
<feature type="domain" description="SRCR" evidence="14">
    <location>
        <begin position="599"/>
        <end position="699"/>
    </location>
</feature>
<feature type="disulfide bond" evidence="11">
    <location>
        <begin position="1037"/>
        <end position="1047"/>
    </location>
</feature>
<evidence type="ECO:0000256" key="8">
    <source>
        <dbReference type="ARBA" id="ARBA00058074"/>
    </source>
</evidence>
<name>A0AAD7RC93_9TELE</name>
<dbReference type="PANTHER" id="PTHR48071:SF15">
    <property type="entry name" value="SRCR DOMAIN-CONTAINING PROTEIN"/>
    <property type="match status" value="1"/>
</dbReference>
<dbReference type="PANTHER" id="PTHR48071">
    <property type="entry name" value="SRCR DOMAIN-CONTAINING PROTEIN"/>
    <property type="match status" value="1"/>
</dbReference>
<feature type="domain" description="SRCR" evidence="14">
    <location>
        <begin position="968"/>
        <end position="1068"/>
    </location>
</feature>
<feature type="disulfide bond" evidence="11">
    <location>
        <begin position="888"/>
        <end position="949"/>
    </location>
</feature>
<feature type="disulfide bond" evidence="11">
    <location>
        <begin position="164"/>
        <end position="228"/>
    </location>
</feature>
<dbReference type="EMBL" id="JAINUG010000353">
    <property type="protein sequence ID" value="KAJ8377443.1"/>
    <property type="molecule type" value="Genomic_DNA"/>
</dbReference>
<evidence type="ECO:0000256" key="9">
    <source>
        <dbReference type="ARBA" id="ARBA00064153"/>
    </source>
</evidence>
<feature type="disulfide bond" evidence="11">
    <location>
        <begin position="519"/>
        <end position="580"/>
    </location>
</feature>
<evidence type="ECO:0000256" key="12">
    <source>
        <dbReference type="SAM" id="MobiDB-lite"/>
    </source>
</evidence>
<evidence type="ECO:0000256" key="1">
    <source>
        <dbReference type="ARBA" id="ARBA00004613"/>
    </source>
</evidence>
<keyword evidence="4" id="KW-0677">Repeat</keyword>
<comment type="function">
    <text evidence="8">Binds to extracellular matrix proteins. Binds to pathogen-associated molecular patterns (PAMPs) present on the cell walls of Gram-positive and Gram-negative bacteria and fungi, behaving as a pattern recognition receptor (PRR). Induces bacterial and fungal aggregation and subsequent inhibition of PAMP-induced cytokine release. Does not possess intrinsic bactericidal activity. May play a role in the innate defense and homeostasis of certain epithelial surfaces.</text>
</comment>
<evidence type="ECO:0000256" key="11">
    <source>
        <dbReference type="PROSITE-ProRule" id="PRU00196"/>
    </source>
</evidence>
<feature type="disulfide bond" evidence="11">
    <location>
        <begin position="550"/>
        <end position="560"/>
    </location>
</feature>
<feature type="disulfide bond" evidence="11">
    <location>
        <begin position="177"/>
        <end position="238"/>
    </location>
</feature>
<dbReference type="InterPro" id="IPR036772">
    <property type="entry name" value="SRCR-like_dom_sf"/>
</dbReference>
<feature type="domain" description="SRCR" evidence="14">
    <location>
        <begin position="375"/>
        <end position="475"/>
    </location>
</feature>
<feature type="disulfide bond" evidence="11">
    <location>
        <begin position="919"/>
        <end position="929"/>
    </location>
</feature>
<accession>A0AAD7RC93</accession>
<dbReference type="InterPro" id="IPR001190">
    <property type="entry name" value="SRCR"/>
</dbReference>
<feature type="disulfide bond" evidence="11">
    <location>
        <begin position="993"/>
        <end position="1057"/>
    </location>
</feature>
<dbReference type="PROSITE" id="PS50287">
    <property type="entry name" value="SRCR_2"/>
    <property type="match status" value="9"/>
</dbReference>
<evidence type="ECO:0000313" key="16">
    <source>
        <dbReference type="Proteomes" id="UP001221898"/>
    </source>
</evidence>
<feature type="disulfide bond" evidence="11">
    <location>
        <begin position="282"/>
        <end position="346"/>
    </location>
</feature>
<feature type="domain" description="SRCR" evidence="14">
    <location>
        <begin position="850"/>
        <end position="950"/>
    </location>
</feature>
<comment type="caution">
    <text evidence="15">The sequence shown here is derived from an EMBL/GenBank/DDBJ whole genome shotgun (WGS) entry which is preliminary data.</text>
</comment>
<evidence type="ECO:0000256" key="13">
    <source>
        <dbReference type="SAM" id="SignalP"/>
    </source>
</evidence>
<feature type="disulfide bond" evidence="11">
    <location>
        <begin position="68"/>
        <end position="129"/>
    </location>
</feature>
<dbReference type="GO" id="GO:0005886">
    <property type="term" value="C:plasma membrane"/>
    <property type="evidence" value="ECO:0007669"/>
    <property type="project" value="TreeGrafter"/>
</dbReference>
<organism evidence="15 16">
    <name type="scientific">Aldrovandia affinis</name>
    <dbReference type="NCBI Taxonomy" id="143900"/>
    <lineage>
        <taxon>Eukaryota</taxon>
        <taxon>Metazoa</taxon>
        <taxon>Chordata</taxon>
        <taxon>Craniata</taxon>
        <taxon>Vertebrata</taxon>
        <taxon>Euteleostomi</taxon>
        <taxon>Actinopterygii</taxon>
        <taxon>Neopterygii</taxon>
        <taxon>Teleostei</taxon>
        <taxon>Notacanthiformes</taxon>
        <taxon>Halosauridae</taxon>
        <taxon>Aldrovandia</taxon>
    </lineage>
</organism>
<evidence type="ECO:0000313" key="15">
    <source>
        <dbReference type="EMBL" id="KAJ8377443.1"/>
    </source>
</evidence>
<feature type="domain" description="SRCR" evidence="14">
    <location>
        <begin position="481"/>
        <end position="581"/>
    </location>
</feature>
<proteinExistence type="predicted"/>
<evidence type="ECO:0000256" key="7">
    <source>
        <dbReference type="ARBA" id="ARBA00023180"/>
    </source>
</evidence>
<feature type="disulfide bond" evidence="11">
    <location>
        <begin position="413"/>
        <end position="474"/>
    </location>
</feature>
<feature type="domain" description="SRCR" evidence="14">
    <location>
        <begin position="732"/>
        <end position="832"/>
    </location>
</feature>
<dbReference type="PROSITE" id="PS00420">
    <property type="entry name" value="SRCR_1"/>
    <property type="match status" value="2"/>
</dbReference>
<reference evidence="15" key="1">
    <citation type="journal article" date="2023" name="Science">
        <title>Genome structures resolve the early diversification of teleost fishes.</title>
        <authorList>
            <person name="Parey E."/>
            <person name="Louis A."/>
            <person name="Montfort J."/>
            <person name="Bouchez O."/>
            <person name="Roques C."/>
            <person name="Iampietro C."/>
            <person name="Lluch J."/>
            <person name="Castinel A."/>
            <person name="Donnadieu C."/>
            <person name="Desvignes T."/>
            <person name="Floi Bucao C."/>
            <person name="Jouanno E."/>
            <person name="Wen M."/>
            <person name="Mejri S."/>
            <person name="Dirks R."/>
            <person name="Jansen H."/>
            <person name="Henkel C."/>
            <person name="Chen W.J."/>
            <person name="Zahm M."/>
            <person name="Cabau C."/>
            <person name="Klopp C."/>
            <person name="Thompson A.W."/>
            <person name="Robinson-Rechavi M."/>
            <person name="Braasch I."/>
            <person name="Lecointre G."/>
            <person name="Bobe J."/>
            <person name="Postlethwait J.H."/>
            <person name="Berthelot C."/>
            <person name="Roest Crollius H."/>
            <person name="Guiguen Y."/>
        </authorList>
    </citation>
    <scope>NUCLEOTIDE SEQUENCE</scope>
    <source>
        <strain evidence="15">NC1722</strain>
    </source>
</reference>
<dbReference type="GO" id="GO:0031638">
    <property type="term" value="P:zymogen activation"/>
    <property type="evidence" value="ECO:0007669"/>
    <property type="project" value="TreeGrafter"/>
</dbReference>
<protein>
    <recommendedName>
        <fullName evidence="10">Soluble scavenger receptor cysteine-rich domain-containing protein SSC5D</fullName>
    </recommendedName>
</protein>
<evidence type="ECO:0000256" key="4">
    <source>
        <dbReference type="ARBA" id="ARBA00022737"/>
    </source>
</evidence>
<feature type="disulfide bond" evidence="11">
    <location>
        <begin position="624"/>
        <end position="688"/>
    </location>
</feature>
<dbReference type="AlphaFoldDB" id="A0AAD7RC93"/>
<feature type="disulfide bond" evidence="11">
    <location>
        <begin position="506"/>
        <end position="570"/>
    </location>
</feature>
<comment type="subunit">
    <text evidence="9">Interacts with LGALS1 and laminin.</text>
</comment>
<feature type="disulfide bond" evidence="11">
    <location>
        <begin position="770"/>
        <end position="831"/>
    </location>
</feature>
<feature type="chain" id="PRO_5041988976" description="Soluble scavenger receptor cysteine-rich domain-containing protein SSC5D" evidence="13">
    <location>
        <begin position="20"/>
        <end position="1117"/>
    </location>
</feature>
<evidence type="ECO:0000256" key="6">
    <source>
        <dbReference type="ARBA" id="ARBA00023170"/>
    </source>
</evidence>
<dbReference type="Gene3D" id="3.10.250.10">
    <property type="entry name" value="SRCR-like domain"/>
    <property type="match status" value="9"/>
</dbReference>
<comment type="subcellular location">
    <subcellularLocation>
        <location evidence="1">Secreted</location>
    </subcellularLocation>
</comment>
<feature type="disulfide bond" evidence="11">
    <location>
        <begin position="444"/>
        <end position="454"/>
    </location>
</feature>
<evidence type="ECO:0000256" key="10">
    <source>
        <dbReference type="ARBA" id="ARBA00069168"/>
    </source>
</evidence>
<dbReference type="SUPFAM" id="SSF56487">
    <property type="entry name" value="SRCR-like"/>
    <property type="match status" value="9"/>
</dbReference>
<feature type="domain" description="SRCR" evidence="14">
    <location>
        <begin position="139"/>
        <end position="239"/>
    </location>
</feature>
<feature type="disulfide bond" evidence="11">
    <location>
        <begin position="295"/>
        <end position="356"/>
    </location>
</feature>
<feature type="disulfide bond" evidence="11">
    <location>
        <begin position="801"/>
        <end position="811"/>
    </location>
</feature>
<feature type="disulfide bond" evidence="11">
    <location>
        <begin position="875"/>
        <end position="939"/>
    </location>
</feature>
<evidence type="ECO:0000256" key="5">
    <source>
        <dbReference type="ARBA" id="ARBA00023157"/>
    </source>
</evidence>
<keyword evidence="3 13" id="KW-0732">Signal</keyword>
<feature type="disulfide bond" evidence="11">
    <location>
        <begin position="55"/>
        <end position="119"/>
    </location>
</feature>
<feature type="disulfide bond" evidence="11">
    <location>
        <begin position="326"/>
        <end position="336"/>
    </location>
</feature>
<feature type="disulfide bond" evidence="11">
    <location>
        <begin position="99"/>
        <end position="109"/>
    </location>
</feature>
<keyword evidence="7" id="KW-0325">Glycoprotein</keyword>
<feature type="domain" description="SRCR" evidence="14">
    <location>
        <begin position="30"/>
        <end position="130"/>
    </location>
</feature>
<gene>
    <name evidence="15" type="ORF">AAFF_G00260010</name>
</gene>
<feature type="disulfide bond" evidence="11">
    <location>
        <begin position="1006"/>
        <end position="1067"/>
    </location>
</feature>